<reference evidence="3 4" key="1">
    <citation type="submission" date="2024-06" db="EMBL/GenBank/DDBJ databases">
        <title>Genomic Encyclopedia of Type Strains, Phase IV (KMG-IV): sequencing the most valuable type-strain genomes for metagenomic binning, comparative biology and taxonomic classification.</title>
        <authorList>
            <person name="Goeker M."/>
        </authorList>
    </citation>
    <scope>NUCLEOTIDE SEQUENCE [LARGE SCALE GENOMIC DNA]</scope>
    <source>
        <strain evidence="3 4">DSM 29780</strain>
    </source>
</reference>
<gene>
    <name evidence="3" type="ORF">ABID16_003069</name>
</gene>
<keyword evidence="1" id="KW-0812">Transmembrane</keyword>
<organism evidence="3 4">
    <name type="scientific">Rhizobium aquaticum</name>
    <dbReference type="NCBI Taxonomy" id="1549636"/>
    <lineage>
        <taxon>Bacteria</taxon>
        <taxon>Pseudomonadati</taxon>
        <taxon>Pseudomonadota</taxon>
        <taxon>Alphaproteobacteria</taxon>
        <taxon>Hyphomicrobiales</taxon>
        <taxon>Rhizobiaceae</taxon>
        <taxon>Rhizobium/Agrobacterium group</taxon>
        <taxon>Rhizobium</taxon>
    </lineage>
</organism>
<evidence type="ECO:0000259" key="2">
    <source>
        <dbReference type="Pfam" id="PF09976"/>
    </source>
</evidence>
<keyword evidence="4" id="KW-1185">Reference proteome</keyword>
<name>A0ABV2J1U6_9HYPH</name>
<keyword evidence="1" id="KW-1133">Transmembrane helix</keyword>
<accession>A0ABV2J1U6</accession>
<comment type="caution">
    <text evidence="3">The sequence shown here is derived from an EMBL/GenBank/DDBJ whole genome shotgun (WGS) entry which is preliminary data.</text>
</comment>
<dbReference type="RefSeq" id="WP_354557207.1">
    <property type="nucleotide sequence ID" value="NZ_JBEPMB010000004.1"/>
</dbReference>
<keyword evidence="1" id="KW-0472">Membrane</keyword>
<evidence type="ECO:0000256" key="1">
    <source>
        <dbReference type="SAM" id="Phobius"/>
    </source>
</evidence>
<sequence length="221" mass="23911">MTNENDSFIREVNEELRSDQMKAIWTQYGLMIVAIAVAIVIGTAGYRGYVYWSGLQASASGDKFLTAMKLASDNKTDEALAAFAQLEKDGYGAYPVLARMRTATLKAATDPKAAVAELDAVASDTKVPDAVRDVARLRAGWLLIDTAPYADVSKEVEVLTDAQNPMRHSAREALGLSAFKNGDFKQATDWFQAIANDATTPVNVGNRARIMLDLLTSNAKG</sequence>
<dbReference type="InterPro" id="IPR018704">
    <property type="entry name" value="SecYEG/CpoB_TPR"/>
</dbReference>
<dbReference type="Proteomes" id="UP001549047">
    <property type="component" value="Unassembled WGS sequence"/>
</dbReference>
<evidence type="ECO:0000313" key="3">
    <source>
        <dbReference type="EMBL" id="MET3614732.1"/>
    </source>
</evidence>
<evidence type="ECO:0000313" key="4">
    <source>
        <dbReference type="Proteomes" id="UP001549047"/>
    </source>
</evidence>
<protein>
    <recommendedName>
        <fullName evidence="2">Ancillary SecYEG translocon subunit/Cell division coordinator CpoB TPR domain-containing protein</fullName>
    </recommendedName>
</protein>
<dbReference type="Pfam" id="PF09976">
    <property type="entry name" value="TPR_21"/>
    <property type="match status" value="1"/>
</dbReference>
<feature type="domain" description="Ancillary SecYEG translocon subunit/Cell division coordinator CpoB TPR" evidence="2">
    <location>
        <begin position="22"/>
        <end position="193"/>
    </location>
</feature>
<feature type="transmembrane region" description="Helical" evidence="1">
    <location>
        <begin position="25"/>
        <end position="46"/>
    </location>
</feature>
<dbReference type="EMBL" id="JBEPMB010000004">
    <property type="protein sequence ID" value="MET3614732.1"/>
    <property type="molecule type" value="Genomic_DNA"/>
</dbReference>
<proteinExistence type="predicted"/>